<name>A0A392S5P2_9FABA</name>
<dbReference type="AlphaFoldDB" id="A0A392S5P2"/>
<evidence type="ECO:0000313" key="2">
    <source>
        <dbReference type="Proteomes" id="UP000265520"/>
    </source>
</evidence>
<reference evidence="1 2" key="1">
    <citation type="journal article" date="2018" name="Front. Plant Sci.">
        <title>Red Clover (Trifolium pratense) and Zigzag Clover (T. medium) - A Picture of Genomic Similarities and Differences.</title>
        <authorList>
            <person name="Dluhosova J."/>
            <person name="Istvanek J."/>
            <person name="Nedelnik J."/>
            <person name="Repkova J."/>
        </authorList>
    </citation>
    <scope>NUCLEOTIDE SEQUENCE [LARGE SCALE GENOMIC DNA]</scope>
    <source>
        <strain evidence="2">cv. 10/8</strain>
        <tissue evidence="1">Leaf</tissue>
    </source>
</reference>
<dbReference type="EMBL" id="LXQA010326719">
    <property type="protein sequence ID" value="MCI44148.1"/>
    <property type="molecule type" value="Genomic_DNA"/>
</dbReference>
<proteinExistence type="predicted"/>
<evidence type="ECO:0000313" key="1">
    <source>
        <dbReference type="EMBL" id="MCI44148.1"/>
    </source>
</evidence>
<dbReference type="Proteomes" id="UP000265520">
    <property type="component" value="Unassembled WGS sequence"/>
</dbReference>
<organism evidence="1 2">
    <name type="scientific">Trifolium medium</name>
    <dbReference type="NCBI Taxonomy" id="97028"/>
    <lineage>
        <taxon>Eukaryota</taxon>
        <taxon>Viridiplantae</taxon>
        <taxon>Streptophyta</taxon>
        <taxon>Embryophyta</taxon>
        <taxon>Tracheophyta</taxon>
        <taxon>Spermatophyta</taxon>
        <taxon>Magnoliopsida</taxon>
        <taxon>eudicotyledons</taxon>
        <taxon>Gunneridae</taxon>
        <taxon>Pentapetalae</taxon>
        <taxon>rosids</taxon>
        <taxon>fabids</taxon>
        <taxon>Fabales</taxon>
        <taxon>Fabaceae</taxon>
        <taxon>Papilionoideae</taxon>
        <taxon>50 kb inversion clade</taxon>
        <taxon>NPAAA clade</taxon>
        <taxon>Hologalegina</taxon>
        <taxon>IRL clade</taxon>
        <taxon>Trifolieae</taxon>
        <taxon>Trifolium</taxon>
    </lineage>
</organism>
<comment type="caution">
    <text evidence="1">The sequence shown here is derived from an EMBL/GenBank/DDBJ whole genome shotgun (WGS) entry which is preliminary data.</text>
</comment>
<sequence length="19" mass="1956">MLPVALKAPVPAPRAQTPV</sequence>
<protein>
    <submittedName>
        <fullName evidence="1">Uncharacterized protein</fullName>
    </submittedName>
</protein>
<feature type="non-terminal residue" evidence="1">
    <location>
        <position position="19"/>
    </location>
</feature>
<accession>A0A392S5P2</accession>
<keyword evidence="2" id="KW-1185">Reference proteome</keyword>